<dbReference type="InterPro" id="IPR029044">
    <property type="entry name" value="Nucleotide-diphossugar_trans"/>
</dbReference>
<name>A0A4R2KVQ0_9GAMM</name>
<reference evidence="1 2" key="1">
    <citation type="submission" date="2019-03" db="EMBL/GenBank/DDBJ databases">
        <title>Genomic Encyclopedia of Type Strains, Phase IV (KMG-IV): sequencing the most valuable type-strain genomes for metagenomic binning, comparative biology and taxonomic classification.</title>
        <authorList>
            <person name="Goeker M."/>
        </authorList>
    </citation>
    <scope>NUCLEOTIDE SEQUENCE [LARGE SCALE GENOMIC DNA]</scope>
    <source>
        <strain evidence="1 2">DSM 23344</strain>
    </source>
</reference>
<evidence type="ECO:0000313" key="1">
    <source>
        <dbReference type="EMBL" id="TCO74308.1"/>
    </source>
</evidence>
<dbReference type="Gene3D" id="3.90.550.10">
    <property type="entry name" value="Spore Coat Polysaccharide Biosynthesis Protein SpsA, Chain A"/>
    <property type="match status" value="1"/>
</dbReference>
<comment type="caution">
    <text evidence="1">The sequence shown here is derived from an EMBL/GenBank/DDBJ whole genome shotgun (WGS) entry which is preliminary data.</text>
</comment>
<dbReference type="EMBL" id="SLWX01000014">
    <property type="protein sequence ID" value="TCO74308.1"/>
    <property type="molecule type" value="Genomic_DNA"/>
</dbReference>
<evidence type="ECO:0000313" key="2">
    <source>
        <dbReference type="Proteomes" id="UP000294980"/>
    </source>
</evidence>
<dbReference type="AlphaFoldDB" id="A0A4R2KVQ0"/>
<evidence type="ECO:0008006" key="3">
    <source>
        <dbReference type="Google" id="ProtNLM"/>
    </source>
</evidence>
<dbReference type="Proteomes" id="UP000294980">
    <property type="component" value="Unassembled WGS sequence"/>
</dbReference>
<organism evidence="1 2">
    <name type="scientific">Chromatocurvus halotolerans</name>
    <dbReference type="NCBI Taxonomy" id="1132028"/>
    <lineage>
        <taxon>Bacteria</taxon>
        <taxon>Pseudomonadati</taxon>
        <taxon>Pseudomonadota</taxon>
        <taxon>Gammaproteobacteria</taxon>
        <taxon>Cellvibrionales</taxon>
        <taxon>Halieaceae</taxon>
        <taxon>Chromatocurvus</taxon>
    </lineage>
</organism>
<accession>A0A4R2KVQ0</accession>
<sequence>MDEAGTKEREGFFSSRPRTRQVLQPAWSSQHATIFVRPVEMFAKACLTQVGASLISRRLIEEVGGFNENLWQAEDYQLWLKLANVADFAFIPRSLLLYRQHDGSTMATDSPPRKWTIQAFQELESDPYFSQINWLLKQRISQFYTENAWYFVLKHQFLAAANSYFHAFLYRPNMRSVVEIMKLVPRAFVSTKSRLQ</sequence>
<keyword evidence="2" id="KW-1185">Reference proteome</keyword>
<gene>
    <name evidence="1" type="ORF">EV688_11421</name>
</gene>
<dbReference type="SUPFAM" id="SSF53448">
    <property type="entry name" value="Nucleotide-diphospho-sugar transferases"/>
    <property type="match status" value="1"/>
</dbReference>
<proteinExistence type="predicted"/>
<protein>
    <recommendedName>
        <fullName evidence="3">Glycosyl transferase family 2</fullName>
    </recommendedName>
</protein>